<organism evidence="2 3">
    <name type="scientific">Punica granatum</name>
    <name type="common">Pomegranate</name>
    <dbReference type="NCBI Taxonomy" id="22663"/>
    <lineage>
        <taxon>Eukaryota</taxon>
        <taxon>Viridiplantae</taxon>
        <taxon>Streptophyta</taxon>
        <taxon>Embryophyta</taxon>
        <taxon>Tracheophyta</taxon>
        <taxon>Spermatophyta</taxon>
        <taxon>Magnoliopsida</taxon>
        <taxon>eudicotyledons</taxon>
        <taxon>Gunneridae</taxon>
        <taxon>Pentapetalae</taxon>
        <taxon>rosids</taxon>
        <taxon>malvids</taxon>
        <taxon>Myrtales</taxon>
        <taxon>Lythraceae</taxon>
        <taxon>Punica</taxon>
    </lineage>
</organism>
<evidence type="ECO:0000313" key="2">
    <source>
        <dbReference type="EMBL" id="PKI09683.1"/>
    </source>
</evidence>
<evidence type="ECO:0000256" key="1">
    <source>
        <dbReference type="SAM" id="MobiDB-lite"/>
    </source>
</evidence>
<proteinExistence type="predicted"/>
<reference evidence="2 3" key="1">
    <citation type="submission" date="2017-11" db="EMBL/GenBank/DDBJ databases">
        <title>De-novo sequencing of pomegranate (Punica granatum L.) genome.</title>
        <authorList>
            <person name="Akparov Z."/>
            <person name="Amiraslanov A."/>
            <person name="Hajiyeva S."/>
            <person name="Abbasov M."/>
            <person name="Kaur K."/>
            <person name="Hamwieh A."/>
            <person name="Solovyev V."/>
            <person name="Salamov A."/>
            <person name="Braich B."/>
            <person name="Kosarev P."/>
            <person name="Mahmoud A."/>
            <person name="Hajiyev E."/>
            <person name="Babayeva S."/>
            <person name="Izzatullayeva V."/>
            <person name="Mammadov A."/>
            <person name="Mammadov A."/>
            <person name="Sharifova S."/>
            <person name="Ojaghi J."/>
            <person name="Eynullazada K."/>
            <person name="Bayramov B."/>
            <person name="Abdulazimova A."/>
            <person name="Shahmuradov I."/>
        </authorList>
    </citation>
    <scope>NUCLEOTIDE SEQUENCE [LARGE SCALE GENOMIC DNA]</scope>
    <source>
        <strain evidence="3">cv. AG2017</strain>
        <tissue evidence="2">Leaf</tissue>
    </source>
</reference>
<feature type="compositionally biased region" description="Basic and acidic residues" evidence="1">
    <location>
        <begin position="1"/>
        <end position="13"/>
    </location>
</feature>
<feature type="region of interest" description="Disordered" evidence="1">
    <location>
        <begin position="1"/>
        <end position="30"/>
    </location>
</feature>
<dbReference type="EMBL" id="PGOL01041091">
    <property type="protein sequence ID" value="PKI09683.1"/>
    <property type="molecule type" value="Genomic_DNA"/>
</dbReference>
<name>A0A2I0HDM7_PUNGR</name>
<keyword evidence="3" id="KW-1185">Reference proteome</keyword>
<protein>
    <submittedName>
        <fullName evidence="2">Uncharacterized protein</fullName>
    </submittedName>
</protein>
<dbReference type="AlphaFoldDB" id="A0A2I0HDM7"/>
<comment type="caution">
    <text evidence="2">The sequence shown here is derived from an EMBL/GenBank/DDBJ whole genome shotgun (WGS) entry which is preliminary data.</text>
</comment>
<dbReference type="Proteomes" id="UP000233551">
    <property type="component" value="Unassembled WGS sequence"/>
</dbReference>
<feature type="non-terminal residue" evidence="2">
    <location>
        <position position="1"/>
    </location>
</feature>
<gene>
    <name evidence="2" type="ORF">CRG98_049574</name>
</gene>
<evidence type="ECO:0000313" key="3">
    <source>
        <dbReference type="Proteomes" id="UP000233551"/>
    </source>
</evidence>
<sequence length="76" mass="8500">AIEGPRPPRRDLRSSLGHNRSATAVASMASHKTRLQRHKRFWIRFGSSYPCRAIDFVAGHVHWPPPSTAQRLAAAT</sequence>
<accession>A0A2I0HDM7</accession>